<evidence type="ECO:0000313" key="4">
    <source>
        <dbReference type="Proteomes" id="UP000181790"/>
    </source>
</evidence>
<keyword evidence="1" id="KW-1133">Transmembrane helix</keyword>
<dbReference type="SUPFAM" id="SSF56219">
    <property type="entry name" value="DNase I-like"/>
    <property type="match status" value="1"/>
</dbReference>
<keyword evidence="3" id="KW-0255">Endonuclease</keyword>
<dbReference type="PANTHER" id="PTHR14859:SF15">
    <property type="entry name" value="ENDONUCLEASE_EXONUCLEASE_PHOSPHATASE DOMAIN-CONTAINING PROTEIN"/>
    <property type="match status" value="1"/>
</dbReference>
<feature type="domain" description="Endonuclease/exonuclease/phosphatase" evidence="2">
    <location>
        <begin position="114"/>
        <end position="357"/>
    </location>
</feature>
<gene>
    <name evidence="3" type="ORF">BLX24_07500</name>
</gene>
<protein>
    <submittedName>
        <fullName evidence="3">Endonuclease</fullName>
    </submittedName>
</protein>
<feature type="transmembrane region" description="Helical" evidence="1">
    <location>
        <begin position="50"/>
        <end position="70"/>
    </location>
</feature>
<dbReference type="RefSeq" id="WP_071502501.1">
    <property type="nucleotide sequence ID" value="NZ_MORL01000003.1"/>
</dbReference>
<keyword evidence="3" id="KW-0540">Nuclease</keyword>
<keyword evidence="3" id="KW-0378">Hydrolase</keyword>
<keyword evidence="1" id="KW-0472">Membrane</keyword>
<dbReference type="OrthoDB" id="635146at2"/>
<reference evidence="3 4" key="1">
    <citation type="submission" date="2016-10" db="EMBL/GenBank/DDBJ databases">
        <title>Arsenicibacter rosenii gen. nov., sp. nov., an efficient arsenic-methylating bacterium isolated from an arsenic-contaminated paddy soil.</title>
        <authorList>
            <person name="Huang K."/>
        </authorList>
    </citation>
    <scope>NUCLEOTIDE SEQUENCE [LARGE SCALE GENOMIC DNA]</scope>
    <source>
        <strain evidence="3 4">SM-1</strain>
    </source>
</reference>
<dbReference type="GO" id="GO:0006506">
    <property type="term" value="P:GPI anchor biosynthetic process"/>
    <property type="evidence" value="ECO:0007669"/>
    <property type="project" value="TreeGrafter"/>
</dbReference>
<dbReference type="Proteomes" id="UP000181790">
    <property type="component" value="Unassembled WGS sequence"/>
</dbReference>
<dbReference type="GO" id="GO:0004519">
    <property type="term" value="F:endonuclease activity"/>
    <property type="evidence" value="ECO:0007669"/>
    <property type="project" value="UniProtKB-KW"/>
</dbReference>
<dbReference type="InterPro" id="IPR036691">
    <property type="entry name" value="Endo/exonu/phosph_ase_sf"/>
</dbReference>
<name>A0A1S2VLR9_9BACT</name>
<evidence type="ECO:0000259" key="2">
    <source>
        <dbReference type="Pfam" id="PF03372"/>
    </source>
</evidence>
<evidence type="ECO:0000313" key="3">
    <source>
        <dbReference type="EMBL" id="OIN59703.1"/>
    </source>
</evidence>
<dbReference type="Gene3D" id="3.60.10.10">
    <property type="entry name" value="Endonuclease/exonuclease/phosphatase"/>
    <property type="match status" value="1"/>
</dbReference>
<dbReference type="CDD" id="cd09084">
    <property type="entry name" value="EEP-2"/>
    <property type="match status" value="1"/>
</dbReference>
<comment type="caution">
    <text evidence="3">The sequence shown here is derived from an EMBL/GenBank/DDBJ whole genome shotgun (WGS) entry which is preliminary data.</text>
</comment>
<dbReference type="GO" id="GO:0016020">
    <property type="term" value="C:membrane"/>
    <property type="evidence" value="ECO:0007669"/>
    <property type="project" value="GOC"/>
</dbReference>
<evidence type="ECO:0000256" key="1">
    <source>
        <dbReference type="SAM" id="Phobius"/>
    </source>
</evidence>
<dbReference type="InterPro" id="IPR051916">
    <property type="entry name" value="GPI-anchor_lipid_remodeler"/>
</dbReference>
<organism evidence="3 4">
    <name type="scientific">Arsenicibacter rosenii</name>
    <dbReference type="NCBI Taxonomy" id="1750698"/>
    <lineage>
        <taxon>Bacteria</taxon>
        <taxon>Pseudomonadati</taxon>
        <taxon>Bacteroidota</taxon>
        <taxon>Cytophagia</taxon>
        <taxon>Cytophagales</taxon>
        <taxon>Spirosomataceae</taxon>
        <taxon>Arsenicibacter</taxon>
    </lineage>
</organism>
<keyword evidence="4" id="KW-1185">Reference proteome</keyword>
<feature type="transmembrane region" description="Helical" evidence="1">
    <location>
        <begin position="20"/>
        <end position="38"/>
    </location>
</feature>
<dbReference type="EMBL" id="MORL01000003">
    <property type="protein sequence ID" value="OIN59703.1"/>
    <property type="molecule type" value="Genomic_DNA"/>
</dbReference>
<accession>A0A1S2VLR9</accession>
<keyword evidence="1" id="KW-0812">Transmembrane</keyword>
<sequence>MPTFFSVKALIRSFFRSVFWSVNTGLAVYTLVVYYLLYRLPVEHWSASMLMLSLPVTWVFHLLFIGGWAVNRSAKIVLSLLIMLAGFWLWPRTLALHWGKQKTTEGAKPLSVFSYNVMGFNVSDRDKRDTAKIRAMTDWVIGLDADVKCFQEFQSHENRPPLNMVERFRQAGYRYQILMNPGHYDYPGTALFSRYPILDSGREAFGREMNGLVWADLNVGRKRIRVICIHLQSMGIRVGRVIRQDEMAGVRHETKGILGALKSGFIDRREQLAIVEKYISESPYPVIVTGDFNETPYSVVYTLMRQRLSNAFEEAGHGFGFTLNRSPRYIRIDNQFFAPGIEVLDFQTLRSIPYSDHYPIMGSYAVPQD</sequence>
<dbReference type="InterPro" id="IPR005135">
    <property type="entry name" value="Endo/exonuclease/phosphatase"/>
</dbReference>
<dbReference type="AlphaFoldDB" id="A0A1S2VLR9"/>
<dbReference type="PANTHER" id="PTHR14859">
    <property type="entry name" value="CALCOFLUOR WHITE HYPERSENSITIVE PROTEIN PRECURSOR"/>
    <property type="match status" value="1"/>
</dbReference>
<feature type="transmembrane region" description="Helical" evidence="1">
    <location>
        <begin position="76"/>
        <end position="95"/>
    </location>
</feature>
<dbReference type="Pfam" id="PF03372">
    <property type="entry name" value="Exo_endo_phos"/>
    <property type="match status" value="1"/>
</dbReference>
<proteinExistence type="predicted"/>